<feature type="domain" description="OmpR/PhoB-type" evidence="9">
    <location>
        <begin position="127"/>
        <end position="230"/>
    </location>
</feature>
<dbReference type="GO" id="GO:0005829">
    <property type="term" value="C:cytosol"/>
    <property type="evidence" value="ECO:0007669"/>
    <property type="project" value="TreeGrafter"/>
</dbReference>
<dbReference type="PROSITE" id="PS50110">
    <property type="entry name" value="RESPONSE_REGULATORY"/>
    <property type="match status" value="1"/>
</dbReference>
<name>A0A5C1Q9U7_9SPIO</name>
<dbReference type="InterPro" id="IPR001867">
    <property type="entry name" value="OmpR/PhoB-type_DNA-bd"/>
</dbReference>
<evidence type="ECO:0000259" key="9">
    <source>
        <dbReference type="PROSITE" id="PS51755"/>
    </source>
</evidence>
<dbReference type="CDD" id="cd17574">
    <property type="entry name" value="REC_OmpR"/>
    <property type="match status" value="1"/>
</dbReference>
<dbReference type="InterPro" id="IPR016032">
    <property type="entry name" value="Sig_transdc_resp-reg_C-effctor"/>
</dbReference>
<accession>A0A5C1Q9U7</accession>
<dbReference type="SUPFAM" id="SSF52172">
    <property type="entry name" value="CheY-like"/>
    <property type="match status" value="1"/>
</dbReference>
<feature type="domain" description="Response regulatory" evidence="8">
    <location>
        <begin position="5"/>
        <end position="119"/>
    </location>
</feature>
<dbReference type="InterPro" id="IPR011006">
    <property type="entry name" value="CheY-like_superfamily"/>
</dbReference>
<dbReference type="InterPro" id="IPR036388">
    <property type="entry name" value="WH-like_DNA-bd_sf"/>
</dbReference>
<keyword evidence="2" id="KW-0902">Two-component regulatory system</keyword>
<organism evidence="10 11">
    <name type="scientific">Thiospirochaeta perfilievii</name>
    <dbReference type="NCBI Taxonomy" id="252967"/>
    <lineage>
        <taxon>Bacteria</taxon>
        <taxon>Pseudomonadati</taxon>
        <taxon>Spirochaetota</taxon>
        <taxon>Spirochaetia</taxon>
        <taxon>Spirochaetales</taxon>
        <taxon>Spirochaetaceae</taxon>
        <taxon>Thiospirochaeta</taxon>
    </lineage>
</organism>
<feature type="DNA-binding region" description="OmpR/PhoB-type" evidence="7">
    <location>
        <begin position="127"/>
        <end position="230"/>
    </location>
</feature>
<evidence type="ECO:0000256" key="6">
    <source>
        <dbReference type="PROSITE-ProRule" id="PRU00169"/>
    </source>
</evidence>
<dbReference type="AlphaFoldDB" id="A0A5C1Q9U7"/>
<reference evidence="10 11" key="1">
    <citation type="submission" date="2019-02" db="EMBL/GenBank/DDBJ databases">
        <authorList>
            <person name="Fomenkov A."/>
            <person name="Dubinina G."/>
            <person name="Grabovich M."/>
            <person name="Vincze T."/>
            <person name="Roberts R.J."/>
        </authorList>
    </citation>
    <scope>NUCLEOTIDE SEQUENCE [LARGE SCALE GENOMIC DNA]</scope>
    <source>
        <strain evidence="10 11">P</strain>
    </source>
</reference>
<evidence type="ECO:0000256" key="3">
    <source>
        <dbReference type="ARBA" id="ARBA00023015"/>
    </source>
</evidence>
<keyword evidence="4 7" id="KW-0238">DNA-binding</keyword>
<evidence type="ECO:0000256" key="7">
    <source>
        <dbReference type="PROSITE-ProRule" id="PRU01091"/>
    </source>
</evidence>
<dbReference type="PANTHER" id="PTHR48111:SF21">
    <property type="entry name" value="DNA-BINDING DUAL MASTER TRANSCRIPTIONAL REGULATOR RPAA"/>
    <property type="match status" value="1"/>
</dbReference>
<dbReference type="Pfam" id="PF00072">
    <property type="entry name" value="Response_reg"/>
    <property type="match status" value="1"/>
</dbReference>
<gene>
    <name evidence="10" type="ORF">EW093_03910</name>
</gene>
<evidence type="ECO:0000259" key="8">
    <source>
        <dbReference type="PROSITE" id="PS50110"/>
    </source>
</evidence>
<sequence>MTKKHIAIIDDEISIQKTLSVALEAQGYTTTIYNSSSEALGKIKVDPPDLIILDIMMPGVDGITFCSIFRKMEYNIPIIFISSIVDEITKIEALERGGDDYLAKPFSIKELLVRVAVCLRRVDLYQTTSKRFKSNLSGFFIDDGAYQIFFNGSLINMSVTEFRIFKTLFESPNIVFSRDELMAQAYPEDTYISDRNVDTHITRIRKKIINIYSDFKGIESVYGLGYRYKK</sequence>
<reference evidence="10 11" key="2">
    <citation type="submission" date="2019-09" db="EMBL/GenBank/DDBJ databases">
        <title>Complete Genome Sequence and Methylome Analysis of free living Spirochaetas.</title>
        <authorList>
            <person name="Leshcheva N."/>
            <person name="Mikheeva N."/>
        </authorList>
    </citation>
    <scope>NUCLEOTIDE SEQUENCE [LARGE SCALE GENOMIC DNA]</scope>
    <source>
        <strain evidence="10 11">P</strain>
    </source>
</reference>
<dbReference type="SMART" id="SM00862">
    <property type="entry name" value="Trans_reg_C"/>
    <property type="match status" value="1"/>
</dbReference>
<dbReference type="InterPro" id="IPR001789">
    <property type="entry name" value="Sig_transdc_resp-reg_receiver"/>
</dbReference>
<dbReference type="SUPFAM" id="SSF46894">
    <property type="entry name" value="C-terminal effector domain of the bipartite response regulators"/>
    <property type="match status" value="1"/>
</dbReference>
<dbReference type="GO" id="GO:0032993">
    <property type="term" value="C:protein-DNA complex"/>
    <property type="evidence" value="ECO:0007669"/>
    <property type="project" value="TreeGrafter"/>
</dbReference>
<dbReference type="EMBL" id="CP035807">
    <property type="protein sequence ID" value="QEN03880.1"/>
    <property type="molecule type" value="Genomic_DNA"/>
</dbReference>
<dbReference type="InterPro" id="IPR039420">
    <property type="entry name" value="WalR-like"/>
</dbReference>
<dbReference type="GO" id="GO:0006355">
    <property type="term" value="P:regulation of DNA-templated transcription"/>
    <property type="evidence" value="ECO:0007669"/>
    <property type="project" value="InterPro"/>
</dbReference>
<dbReference type="GO" id="GO:0000156">
    <property type="term" value="F:phosphorelay response regulator activity"/>
    <property type="evidence" value="ECO:0007669"/>
    <property type="project" value="TreeGrafter"/>
</dbReference>
<dbReference type="SMART" id="SM00448">
    <property type="entry name" value="REC"/>
    <property type="match status" value="1"/>
</dbReference>
<dbReference type="Pfam" id="PF00486">
    <property type="entry name" value="Trans_reg_C"/>
    <property type="match status" value="1"/>
</dbReference>
<evidence type="ECO:0000256" key="2">
    <source>
        <dbReference type="ARBA" id="ARBA00023012"/>
    </source>
</evidence>
<keyword evidence="11" id="KW-1185">Reference proteome</keyword>
<dbReference type="RefSeq" id="WP_149567137.1">
    <property type="nucleotide sequence ID" value="NZ_CP035807.1"/>
</dbReference>
<dbReference type="PROSITE" id="PS51755">
    <property type="entry name" value="OMPR_PHOB"/>
    <property type="match status" value="1"/>
</dbReference>
<dbReference type="PANTHER" id="PTHR48111">
    <property type="entry name" value="REGULATOR OF RPOS"/>
    <property type="match status" value="1"/>
</dbReference>
<feature type="modified residue" description="4-aspartylphosphate" evidence="6">
    <location>
        <position position="54"/>
    </location>
</feature>
<dbReference type="CDD" id="cd00383">
    <property type="entry name" value="trans_reg_C"/>
    <property type="match status" value="1"/>
</dbReference>
<keyword evidence="3" id="KW-0805">Transcription regulation</keyword>
<dbReference type="KEGG" id="sper:EW093_03910"/>
<dbReference type="Proteomes" id="UP000323824">
    <property type="component" value="Chromosome"/>
</dbReference>
<evidence type="ECO:0000313" key="10">
    <source>
        <dbReference type="EMBL" id="QEN03880.1"/>
    </source>
</evidence>
<protein>
    <submittedName>
        <fullName evidence="10">Response regulator transcription factor</fullName>
    </submittedName>
</protein>
<keyword evidence="5" id="KW-0804">Transcription</keyword>
<dbReference type="GO" id="GO:0000976">
    <property type="term" value="F:transcription cis-regulatory region binding"/>
    <property type="evidence" value="ECO:0007669"/>
    <property type="project" value="TreeGrafter"/>
</dbReference>
<evidence type="ECO:0000256" key="5">
    <source>
        <dbReference type="ARBA" id="ARBA00023163"/>
    </source>
</evidence>
<proteinExistence type="predicted"/>
<dbReference type="Gene3D" id="3.40.50.2300">
    <property type="match status" value="1"/>
</dbReference>
<keyword evidence="1 6" id="KW-0597">Phosphoprotein</keyword>
<dbReference type="OrthoDB" id="341603at2"/>
<evidence type="ECO:0000313" key="11">
    <source>
        <dbReference type="Proteomes" id="UP000323824"/>
    </source>
</evidence>
<evidence type="ECO:0000256" key="4">
    <source>
        <dbReference type="ARBA" id="ARBA00023125"/>
    </source>
</evidence>
<dbReference type="Gene3D" id="1.10.10.10">
    <property type="entry name" value="Winged helix-like DNA-binding domain superfamily/Winged helix DNA-binding domain"/>
    <property type="match status" value="1"/>
</dbReference>
<evidence type="ECO:0000256" key="1">
    <source>
        <dbReference type="ARBA" id="ARBA00022553"/>
    </source>
</evidence>